<protein>
    <submittedName>
        <fullName evidence="1">Uncharacterized protein</fullName>
    </submittedName>
</protein>
<dbReference type="Proteomes" id="UP001596528">
    <property type="component" value="Unassembled WGS sequence"/>
</dbReference>
<keyword evidence="2" id="KW-1185">Reference proteome</keyword>
<organism evidence="1 2">
    <name type="scientific">Paenibacillus thermoaerophilus</name>
    <dbReference type="NCBI Taxonomy" id="1215385"/>
    <lineage>
        <taxon>Bacteria</taxon>
        <taxon>Bacillati</taxon>
        <taxon>Bacillota</taxon>
        <taxon>Bacilli</taxon>
        <taxon>Bacillales</taxon>
        <taxon>Paenibacillaceae</taxon>
        <taxon>Paenibacillus</taxon>
    </lineage>
</organism>
<dbReference type="RefSeq" id="WP_138788154.1">
    <property type="nucleotide sequence ID" value="NZ_JBHTGQ010000018.1"/>
</dbReference>
<reference evidence="2" key="1">
    <citation type="journal article" date="2019" name="Int. J. Syst. Evol. Microbiol.">
        <title>The Global Catalogue of Microorganisms (GCM) 10K type strain sequencing project: providing services to taxonomists for standard genome sequencing and annotation.</title>
        <authorList>
            <consortium name="The Broad Institute Genomics Platform"/>
            <consortium name="The Broad Institute Genome Sequencing Center for Infectious Disease"/>
            <person name="Wu L."/>
            <person name="Ma J."/>
        </authorList>
    </citation>
    <scope>NUCLEOTIDE SEQUENCE [LARGE SCALE GENOMIC DNA]</scope>
    <source>
        <strain evidence="2">JCM 18657</strain>
    </source>
</reference>
<evidence type="ECO:0000313" key="1">
    <source>
        <dbReference type="EMBL" id="MFC7749854.1"/>
    </source>
</evidence>
<sequence length="62" mass="7525">MDATAWLPDLRKAVKMLSKTAPHQRKTVLDNYFPMFDKHEKERIERSFLVQRSDTYADPWWQ</sequence>
<comment type="caution">
    <text evidence="1">The sequence shown here is derived from an EMBL/GenBank/DDBJ whole genome shotgun (WGS) entry which is preliminary data.</text>
</comment>
<name>A0ABW2V122_9BACL</name>
<evidence type="ECO:0000313" key="2">
    <source>
        <dbReference type="Proteomes" id="UP001596528"/>
    </source>
</evidence>
<proteinExistence type="predicted"/>
<gene>
    <name evidence="1" type="ORF">ACFQWB_07865</name>
</gene>
<accession>A0ABW2V122</accession>
<dbReference type="EMBL" id="JBHTGQ010000018">
    <property type="protein sequence ID" value="MFC7749854.1"/>
    <property type="molecule type" value="Genomic_DNA"/>
</dbReference>